<feature type="region of interest" description="Disordered" evidence="1">
    <location>
        <begin position="1"/>
        <end position="23"/>
    </location>
</feature>
<dbReference type="EMBL" id="AUSU01000423">
    <property type="protein sequence ID" value="EPS73450.1"/>
    <property type="molecule type" value="Genomic_DNA"/>
</dbReference>
<evidence type="ECO:0000256" key="1">
    <source>
        <dbReference type="SAM" id="MobiDB-lite"/>
    </source>
</evidence>
<evidence type="ECO:0000313" key="2">
    <source>
        <dbReference type="EMBL" id="EPS73450.1"/>
    </source>
</evidence>
<organism evidence="2 3">
    <name type="scientific">Genlisea aurea</name>
    <dbReference type="NCBI Taxonomy" id="192259"/>
    <lineage>
        <taxon>Eukaryota</taxon>
        <taxon>Viridiplantae</taxon>
        <taxon>Streptophyta</taxon>
        <taxon>Embryophyta</taxon>
        <taxon>Tracheophyta</taxon>
        <taxon>Spermatophyta</taxon>
        <taxon>Magnoliopsida</taxon>
        <taxon>eudicotyledons</taxon>
        <taxon>Gunneridae</taxon>
        <taxon>Pentapetalae</taxon>
        <taxon>asterids</taxon>
        <taxon>lamiids</taxon>
        <taxon>Lamiales</taxon>
        <taxon>Lentibulariaceae</taxon>
        <taxon>Genlisea</taxon>
    </lineage>
</organism>
<keyword evidence="3" id="KW-1185">Reference proteome</keyword>
<name>S8D245_9LAMI</name>
<proteinExistence type="predicted"/>
<gene>
    <name evidence="2" type="ORF">M569_01309</name>
</gene>
<reference evidence="2 3" key="1">
    <citation type="journal article" date="2013" name="BMC Genomics">
        <title>The miniature genome of a carnivorous plant Genlisea aurea contains a low number of genes and short non-coding sequences.</title>
        <authorList>
            <person name="Leushkin E.V."/>
            <person name="Sutormin R.A."/>
            <person name="Nabieva E.R."/>
            <person name="Penin A.A."/>
            <person name="Kondrashov A.S."/>
            <person name="Logacheva M.D."/>
        </authorList>
    </citation>
    <scope>NUCLEOTIDE SEQUENCE [LARGE SCALE GENOMIC DNA]</scope>
</reference>
<evidence type="ECO:0000313" key="3">
    <source>
        <dbReference type="Proteomes" id="UP000015453"/>
    </source>
</evidence>
<dbReference type="OrthoDB" id="685187at2759"/>
<protein>
    <submittedName>
        <fullName evidence="2">Uncharacterized protein</fullName>
    </submittedName>
</protein>
<dbReference type="Proteomes" id="UP000015453">
    <property type="component" value="Unassembled WGS sequence"/>
</dbReference>
<dbReference type="AlphaFoldDB" id="S8D245"/>
<sequence length="168" mass="19067">MAYKSNRPTAILPPTEMDSGGATVDTSRPFNSVKEAVAVFGERFSITGDTQQNKTPPPVSSSWCRKEAVWRLERELEETKNEVMLLKTEAAAMASFRKKVSPRSLGEILSIENGRSGRAMKKEERKRKPVIPLLWEIFKMKKGSSHRRHHHLRGSVVMEASHSHNIWN</sequence>
<comment type="caution">
    <text evidence="2">The sequence shown here is derived from an EMBL/GenBank/DDBJ whole genome shotgun (WGS) entry which is preliminary data.</text>
</comment>
<accession>S8D245</accession>